<feature type="transmembrane region" description="Helical" evidence="4">
    <location>
        <begin position="250"/>
        <end position="272"/>
    </location>
</feature>
<dbReference type="InterPro" id="IPR050327">
    <property type="entry name" value="Proton-linked_MCT"/>
</dbReference>
<feature type="transmembrane region" description="Helical" evidence="4">
    <location>
        <begin position="174"/>
        <end position="195"/>
    </location>
</feature>
<sequence length="455" mass="49787">MELSIRQSAARNAGEQSTQTSEENGQVSQANEVPARQLSPVDGGWPAWTVLIAGFIFEALLWGFPTSFGVFQNYYSKLPEFENANISVIGTMAQGLYYLGAPLAAMATKLFPKHQKHQIWIGWPFCVFGLLAASFANTFGQLVATQGVMYGFGFVTLSYPIISMLNEWWVARKGMAFGLISSASGLAGIAMPFIIESLLQKYGYRTTLRASAVGIAVLTGPLIPFLRGRLPPTETSVLARTNWSFLGKPLFWIYSISTLVQGLGFFFPAIYLPSYATAIGLNSTQGALLLAVMCIAQVLGQFAFGYLSDKKIPVSILAIVCSLMSTVATLAIWGNAKSEPLLLLFSLIYGFFSYGFGTMRVAMGTEWIDHLFALSFSYEERILALKPSPQTTTEASFSMRASDAESEPTLNQGLSDGRRRTQTLNSLHQIKEDGNAGNDFLQTCRMLTLAARLRE</sequence>
<keyword evidence="4" id="KW-1133">Transmembrane helix</keyword>
<evidence type="ECO:0000256" key="2">
    <source>
        <dbReference type="ARBA" id="ARBA00006727"/>
    </source>
</evidence>
<evidence type="ECO:0000256" key="3">
    <source>
        <dbReference type="SAM" id="MobiDB-lite"/>
    </source>
</evidence>
<feature type="transmembrane region" description="Helical" evidence="4">
    <location>
        <begin position="119"/>
        <end position="136"/>
    </location>
</feature>
<dbReference type="PANTHER" id="PTHR11360">
    <property type="entry name" value="MONOCARBOXYLATE TRANSPORTER"/>
    <property type="match status" value="1"/>
</dbReference>
<dbReference type="EMBL" id="JAPDRN010000044">
    <property type="protein sequence ID" value="KAJ9633626.1"/>
    <property type="molecule type" value="Genomic_DNA"/>
</dbReference>
<dbReference type="InterPro" id="IPR011701">
    <property type="entry name" value="MFS"/>
</dbReference>
<organism evidence="5 6">
    <name type="scientific">Knufia peltigerae</name>
    <dbReference type="NCBI Taxonomy" id="1002370"/>
    <lineage>
        <taxon>Eukaryota</taxon>
        <taxon>Fungi</taxon>
        <taxon>Dikarya</taxon>
        <taxon>Ascomycota</taxon>
        <taxon>Pezizomycotina</taxon>
        <taxon>Eurotiomycetes</taxon>
        <taxon>Chaetothyriomycetidae</taxon>
        <taxon>Chaetothyriales</taxon>
        <taxon>Trichomeriaceae</taxon>
        <taxon>Knufia</taxon>
    </lineage>
</organism>
<gene>
    <name evidence="5" type="ORF">H2204_006832</name>
</gene>
<feature type="transmembrane region" description="Helical" evidence="4">
    <location>
        <begin position="142"/>
        <end position="162"/>
    </location>
</feature>
<dbReference type="PANTHER" id="PTHR11360:SF287">
    <property type="entry name" value="MFS MONOCARBOXYLATE TRANSPORTER"/>
    <property type="match status" value="1"/>
</dbReference>
<feature type="transmembrane region" description="Helical" evidence="4">
    <location>
        <begin position="45"/>
        <end position="64"/>
    </location>
</feature>
<comment type="caution">
    <text evidence="5">The sequence shown here is derived from an EMBL/GenBank/DDBJ whole genome shotgun (WGS) entry which is preliminary data.</text>
</comment>
<dbReference type="GO" id="GO:0016020">
    <property type="term" value="C:membrane"/>
    <property type="evidence" value="ECO:0007669"/>
    <property type="project" value="UniProtKB-SubCell"/>
</dbReference>
<protein>
    <submittedName>
        <fullName evidence="5">Uncharacterized protein</fullName>
    </submittedName>
</protein>
<feature type="region of interest" description="Disordered" evidence="3">
    <location>
        <begin position="395"/>
        <end position="418"/>
    </location>
</feature>
<dbReference type="SUPFAM" id="SSF103473">
    <property type="entry name" value="MFS general substrate transporter"/>
    <property type="match status" value="1"/>
</dbReference>
<comment type="subcellular location">
    <subcellularLocation>
        <location evidence="1">Membrane</location>
        <topology evidence="1">Multi-pass membrane protein</topology>
    </subcellularLocation>
</comment>
<feature type="transmembrane region" description="Helical" evidence="4">
    <location>
        <begin position="340"/>
        <end position="357"/>
    </location>
</feature>
<evidence type="ECO:0000313" key="6">
    <source>
        <dbReference type="Proteomes" id="UP001172681"/>
    </source>
</evidence>
<reference evidence="5" key="1">
    <citation type="submission" date="2022-10" db="EMBL/GenBank/DDBJ databases">
        <title>Culturing micro-colonial fungi from biological soil crusts in the Mojave desert and describing Neophaeococcomyces mojavensis, and introducing the new genera and species Taxawa tesnikishii.</title>
        <authorList>
            <person name="Kurbessoian T."/>
            <person name="Stajich J.E."/>
        </authorList>
    </citation>
    <scope>NUCLEOTIDE SEQUENCE</scope>
    <source>
        <strain evidence="5">TK_35</strain>
    </source>
</reference>
<feature type="transmembrane region" description="Helical" evidence="4">
    <location>
        <begin position="314"/>
        <end position="334"/>
    </location>
</feature>
<feature type="transmembrane region" description="Helical" evidence="4">
    <location>
        <begin position="287"/>
        <end position="307"/>
    </location>
</feature>
<feature type="compositionally biased region" description="Polar residues" evidence="3">
    <location>
        <begin position="1"/>
        <end position="31"/>
    </location>
</feature>
<dbReference type="AlphaFoldDB" id="A0AA39CXJ0"/>
<dbReference type="Proteomes" id="UP001172681">
    <property type="component" value="Unassembled WGS sequence"/>
</dbReference>
<evidence type="ECO:0000256" key="1">
    <source>
        <dbReference type="ARBA" id="ARBA00004141"/>
    </source>
</evidence>
<feature type="transmembrane region" description="Helical" evidence="4">
    <location>
        <begin position="84"/>
        <end position="107"/>
    </location>
</feature>
<dbReference type="Pfam" id="PF07690">
    <property type="entry name" value="MFS_1"/>
    <property type="match status" value="1"/>
</dbReference>
<evidence type="ECO:0000313" key="5">
    <source>
        <dbReference type="EMBL" id="KAJ9633626.1"/>
    </source>
</evidence>
<accession>A0AA39CXJ0</accession>
<evidence type="ECO:0000256" key="4">
    <source>
        <dbReference type="SAM" id="Phobius"/>
    </source>
</evidence>
<dbReference type="GO" id="GO:0022857">
    <property type="term" value="F:transmembrane transporter activity"/>
    <property type="evidence" value="ECO:0007669"/>
    <property type="project" value="InterPro"/>
</dbReference>
<dbReference type="Gene3D" id="1.20.1250.20">
    <property type="entry name" value="MFS general substrate transporter like domains"/>
    <property type="match status" value="2"/>
</dbReference>
<proteinExistence type="inferred from homology"/>
<dbReference type="InterPro" id="IPR036259">
    <property type="entry name" value="MFS_trans_sf"/>
</dbReference>
<comment type="similarity">
    <text evidence="2">Belongs to the major facilitator superfamily. Monocarboxylate porter (TC 2.A.1.13) family.</text>
</comment>
<feature type="region of interest" description="Disordered" evidence="3">
    <location>
        <begin position="1"/>
        <end position="33"/>
    </location>
</feature>
<keyword evidence="4" id="KW-0812">Transmembrane</keyword>
<keyword evidence="6" id="KW-1185">Reference proteome</keyword>
<feature type="transmembrane region" description="Helical" evidence="4">
    <location>
        <begin position="207"/>
        <end position="226"/>
    </location>
</feature>
<keyword evidence="4" id="KW-0472">Membrane</keyword>
<name>A0AA39CXJ0_9EURO</name>